<reference evidence="1" key="2">
    <citation type="journal article" date="2014" name="Int. J. Syst. Evol. Microbiol.">
        <title>Complete genome sequence of Corynebacterium casei LMG S-19264T (=DSM 44701T), isolated from a smear-ripened cheese.</title>
        <authorList>
            <consortium name="US DOE Joint Genome Institute (JGI-PGF)"/>
            <person name="Walter F."/>
            <person name="Albersmeier A."/>
            <person name="Kalinowski J."/>
            <person name="Ruckert C."/>
        </authorList>
    </citation>
    <scope>NUCLEOTIDE SEQUENCE</scope>
    <source>
        <strain evidence="1">CGMCC 1.8885</strain>
    </source>
</reference>
<dbReference type="EMBL" id="BMLZ01000018">
    <property type="protein sequence ID" value="GGP29949.1"/>
    <property type="molecule type" value="Genomic_DNA"/>
</dbReference>
<dbReference type="EMBL" id="BMMA01000022">
    <property type="protein sequence ID" value="GGI86975.1"/>
    <property type="molecule type" value="Genomic_DNA"/>
</dbReference>
<sequence>MTPAYHLAHPSAPDPIRLHFDHPSTLHCAFALCLPPSLRRRLSHQEERALLGGLTACPERGTWQAGAWTLTRLGEGE</sequence>
<dbReference type="AlphaFoldDB" id="A0AAV4K5F9"/>
<protein>
    <submittedName>
        <fullName evidence="1">Uncharacterized protein</fullName>
    </submittedName>
</protein>
<dbReference type="RefSeq" id="WP_017870026.1">
    <property type="nucleotide sequence ID" value="NZ_BMLZ01000018.1"/>
</dbReference>
<dbReference type="Proteomes" id="UP000630135">
    <property type="component" value="Unassembled WGS sequence"/>
</dbReference>
<name>A0AAV4K5F9_9DEIO</name>
<evidence type="ECO:0000313" key="3">
    <source>
        <dbReference type="Proteomes" id="UP000630135"/>
    </source>
</evidence>
<dbReference type="Proteomes" id="UP000652720">
    <property type="component" value="Unassembled WGS sequence"/>
</dbReference>
<evidence type="ECO:0000313" key="4">
    <source>
        <dbReference type="Proteomes" id="UP000652720"/>
    </source>
</evidence>
<reference evidence="3" key="3">
    <citation type="journal article" date="2019" name="Int. J. Syst. Evol. Microbiol.">
        <title>The Global Catalogue of Microorganisms (GCM) 10K type strain sequencing project: providing services to taxonomists for standard genome sequencing and annotation.</title>
        <authorList>
            <consortium name="The Broad Institute Genomics Platform"/>
            <consortium name="The Broad Institute Genome Sequencing Center for Infectious Disease"/>
            <person name="Wu L."/>
            <person name="Ma J."/>
        </authorList>
    </citation>
    <scope>NUCLEOTIDE SEQUENCE [LARGE SCALE GENOMIC DNA]</scope>
    <source>
        <strain evidence="3">CGMCC 1.8884</strain>
    </source>
</reference>
<reference evidence="1" key="4">
    <citation type="submission" date="2023-08" db="EMBL/GenBank/DDBJ databases">
        <authorList>
            <person name="Sun Q."/>
            <person name="Zhou Y."/>
        </authorList>
    </citation>
    <scope>NUCLEOTIDE SEQUENCE</scope>
    <source>
        <strain evidence="2">CGMCC 1.8884</strain>
        <strain evidence="1">CGMCC 1.8885</strain>
    </source>
</reference>
<gene>
    <name evidence="2" type="ORF">GCM10008021_16000</name>
    <name evidence="1" type="ORF">GCM10010914_21760</name>
</gene>
<evidence type="ECO:0000313" key="2">
    <source>
        <dbReference type="EMBL" id="GGP29949.1"/>
    </source>
</evidence>
<organism evidence="1 4">
    <name type="scientific">Deinococcus wulumuqiensis</name>
    <dbReference type="NCBI Taxonomy" id="980427"/>
    <lineage>
        <taxon>Bacteria</taxon>
        <taxon>Thermotogati</taxon>
        <taxon>Deinococcota</taxon>
        <taxon>Deinococci</taxon>
        <taxon>Deinococcales</taxon>
        <taxon>Deinococcaceae</taxon>
        <taxon>Deinococcus</taxon>
    </lineage>
</organism>
<keyword evidence="3" id="KW-1185">Reference proteome</keyword>
<reference evidence="2" key="1">
    <citation type="journal article" date="2014" name="Int. J. Syst. Evol. Microbiol.">
        <title>Complete genome of a new Firmicutes species belonging to the dominant human colonic microbiota ('Ruminococcus bicirculans') reveals two chromosomes and a selective capacity to utilize plant glucans.</title>
        <authorList>
            <consortium name="NISC Comparative Sequencing Program"/>
            <person name="Wegmann U."/>
            <person name="Louis P."/>
            <person name="Goesmann A."/>
            <person name="Henrissat B."/>
            <person name="Duncan S.H."/>
            <person name="Flint H.J."/>
        </authorList>
    </citation>
    <scope>NUCLEOTIDE SEQUENCE</scope>
    <source>
        <strain evidence="2">CGMCC 1.8884</strain>
    </source>
</reference>
<accession>A0AAV4K5F9</accession>
<dbReference type="GeneID" id="59164375"/>
<proteinExistence type="predicted"/>
<comment type="caution">
    <text evidence="1">The sequence shown here is derived from an EMBL/GenBank/DDBJ whole genome shotgun (WGS) entry which is preliminary data.</text>
</comment>
<evidence type="ECO:0000313" key="1">
    <source>
        <dbReference type="EMBL" id="GGI86975.1"/>
    </source>
</evidence>